<comment type="caution">
    <text evidence="8">The sequence shown here is derived from an EMBL/GenBank/DDBJ whole genome shotgun (WGS) entry which is preliminary data.</text>
</comment>
<dbReference type="Proteomes" id="UP000886043">
    <property type="component" value="Unassembled WGS sequence"/>
</dbReference>
<accession>A0A7C3GEC2</accession>
<dbReference type="PANTHER" id="PTHR30288">
    <property type="entry name" value="FLAGELLAR CAP/ASSEMBLY PROTEIN FLID"/>
    <property type="match status" value="1"/>
</dbReference>
<comment type="subunit">
    <text evidence="2 5">Homopentamer.</text>
</comment>
<gene>
    <name evidence="8" type="ORF">ENJ40_06750</name>
</gene>
<dbReference type="EMBL" id="DRMH01000085">
    <property type="protein sequence ID" value="HFC98137.1"/>
    <property type="molecule type" value="Genomic_DNA"/>
</dbReference>
<dbReference type="GO" id="GO:0009421">
    <property type="term" value="C:bacterial-type flagellum filament cap"/>
    <property type="evidence" value="ECO:0007669"/>
    <property type="project" value="InterPro"/>
</dbReference>
<name>A0A7C3GEC2_9BACT</name>
<proteinExistence type="inferred from homology"/>
<comment type="subcellular location">
    <subcellularLocation>
        <location evidence="5">Secreted</location>
    </subcellularLocation>
    <subcellularLocation>
        <location evidence="5">Bacterial flagellum</location>
    </subcellularLocation>
</comment>
<evidence type="ECO:0000313" key="8">
    <source>
        <dbReference type="EMBL" id="HFC98137.1"/>
    </source>
</evidence>
<feature type="domain" description="Flagellar hook-associated protein 2 N-terminal" evidence="6">
    <location>
        <begin position="17"/>
        <end position="111"/>
    </location>
</feature>
<dbReference type="Pfam" id="PF07196">
    <property type="entry name" value="Flagellin_IN"/>
    <property type="match status" value="2"/>
</dbReference>
<evidence type="ECO:0000259" key="7">
    <source>
        <dbReference type="Pfam" id="PF07195"/>
    </source>
</evidence>
<keyword evidence="5" id="KW-0964">Secreted</keyword>
<dbReference type="Pfam" id="PF02465">
    <property type="entry name" value="FliD_N"/>
    <property type="match status" value="1"/>
</dbReference>
<dbReference type="GO" id="GO:0009424">
    <property type="term" value="C:bacterial-type flagellum hook"/>
    <property type="evidence" value="ECO:0007669"/>
    <property type="project" value="UniProtKB-UniRule"/>
</dbReference>
<dbReference type="InterPro" id="IPR040026">
    <property type="entry name" value="FliD"/>
</dbReference>
<dbReference type="PANTHER" id="PTHR30288:SF0">
    <property type="entry name" value="FLAGELLAR HOOK-ASSOCIATED PROTEIN 2"/>
    <property type="match status" value="1"/>
</dbReference>
<evidence type="ECO:0000256" key="2">
    <source>
        <dbReference type="ARBA" id="ARBA00011255"/>
    </source>
</evidence>
<dbReference type="Pfam" id="PF07195">
    <property type="entry name" value="FliD_C"/>
    <property type="match status" value="1"/>
</dbReference>
<dbReference type="InterPro" id="IPR003481">
    <property type="entry name" value="FliD_N"/>
</dbReference>
<evidence type="ECO:0000259" key="6">
    <source>
        <dbReference type="Pfam" id="PF02465"/>
    </source>
</evidence>
<dbReference type="GO" id="GO:0005576">
    <property type="term" value="C:extracellular region"/>
    <property type="evidence" value="ECO:0007669"/>
    <property type="project" value="UniProtKB-SubCell"/>
</dbReference>
<evidence type="ECO:0000256" key="3">
    <source>
        <dbReference type="ARBA" id="ARBA00023054"/>
    </source>
</evidence>
<protein>
    <recommendedName>
        <fullName evidence="5">Flagellar hook-associated protein 2</fullName>
        <shortName evidence="5">HAP2</shortName>
    </recommendedName>
    <alternativeName>
        <fullName evidence="5">Flagellar cap protein</fullName>
    </alternativeName>
</protein>
<comment type="function">
    <text evidence="5">Required for morphogenesis and for the elongation of the flagellar filament by facilitating polymerization of the flagellin monomers at the tip of growing filament. Forms a capping structure, which prevents flagellin subunits (transported through the central channel of the flagellum) from leaking out without polymerization at the distal end.</text>
</comment>
<evidence type="ECO:0000256" key="1">
    <source>
        <dbReference type="ARBA" id="ARBA00009764"/>
    </source>
</evidence>
<keyword evidence="4 5" id="KW-0975">Bacterial flagellum</keyword>
<evidence type="ECO:0000256" key="5">
    <source>
        <dbReference type="RuleBase" id="RU362066"/>
    </source>
</evidence>
<dbReference type="InterPro" id="IPR010810">
    <property type="entry name" value="Flagellin_hook_IN_motif"/>
</dbReference>
<evidence type="ECO:0000256" key="4">
    <source>
        <dbReference type="ARBA" id="ARBA00023143"/>
    </source>
</evidence>
<feature type="domain" description="Flagellar hook-associated protein 2 C-terminal" evidence="7">
    <location>
        <begin position="324"/>
        <end position="545"/>
    </location>
</feature>
<sequence length="565" mass="61513">MAVDSVFGKINVLGLGSGLDLQGLLDKLRELKEKPIEDLQKKVDRFEKTSQEYDYLNTKLLDLKDKLLDLSLSSSYLGRKVEVSGNAISASADTGALTGTYTVQVNRLAQKSMWQSQGFSSASDSVVSSDDVFSLQVGDQSFSVLVPAGTTLQGLANLINNDENNPGVKAEVINTGEPGTPYHLILTSQTSGEVGRLMVTQELSGVSFSEINAVPEIWRTANYANPTDVVNSTGGPINLTLQVGTQTLSVAVADGATLQDLADAINTEAENAGLSTYLRAYVVRDAAGNYYVEVRSPEDLTVSDDWAGGDLFPNQVSATGETLDAELTVDGVTYRRSSNSINDIIPGVTLNLLSTGTSTVQVSEDYEEVKNLMKDFVEGVSDLLSYIREKSSVDPETGEPGPLYGSDVARDLDRELREIFLKVVNNSSGPDSFLDLGVEFKRDGSITFNEEKFAEALEENPEGVKDLLAGNEDQGLTGLAEQAKEIIDRYLGSGGVLDTAQQALERRKELTEKEIERRETYVEKYMESITRQFIALDSYVQELNNLSAYLDAQFQSVSRQRGNNR</sequence>
<keyword evidence="3" id="KW-0175">Coiled coil</keyword>
<organism evidence="8">
    <name type="scientific">Thermosulfurimonas dismutans</name>
    <dbReference type="NCBI Taxonomy" id="999894"/>
    <lineage>
        <taxon>Bacteria</taxon>
        <taxon>Pseudomonadati</taxon>
        <taxon>Thermodesulfobacteriota</taxon>
        <taxon>Thermodesulfobacteria</taxon>
        <taxon>Thermodesulfobacteriales</taxon>
        <taxon>Thermodesulfobacteriaceae</taxon>
        <taxon>Thermosulfurimonas</taxon>
    </lineage>
</organism>
<dbReference type="GO" id="GO:0071973">
    <property type="term" value="P:bacterial-type flagellum-dependent cell motility"/>
    <property type="evidence" value="ECO:0007669"/>
    <property type="project" value="TreeGrafter"/>
</dbReference>
<comment type="similarity">
    <text evidence="1 5">Belongs to the FliD family.</text>
</comment>
<reference evidence="8" key="1">
    <citation type="journal article" date="2020" name="mSystems">
        <title>Genome- and Community-Level Interaction Insights into Carbon Utilization and Element Cycling Functions of Hydrothermarchaeota in Hydrothermal Sediment.</title>
        <authorList>
            <person name="Zhou Z."/>
            <person name="Liu Y."/>
            <person name="Xu W."/>
            <person name="Pan J."/>
            <person name="Luo Z.H."/>
            <person name="Li M."/>
        </authorList>
    </citation>
    <scope>NUCLEOTIDE SEQUENCE [LARGE SCALE GENOMIC DNA]</scope>
    <source>
        <strain evidence="8">HyVt-483</strain>
    </source>
</reference>
<dbReference type="AlphaFoldDB" id="A0A7C3GEC2"/>
<dbReference type="GO" id="GO:0007155">
    <property type="term" value="P:cell adhesion"/>
    <property type="evidence" value="ECO:0007669"/>
    <property type="project" value="InterPro"/>
</dbReference>
<dbReference type="InterPro" id="IPR010809">
    <property type="entry name" value="FliD_C"/>
</dbReference>